<dbReference type="InterPro" id="IPR011010">
    <property type="entry name" value="DNA_brk_join_enz"/>
</dbReference>
<dbReference type="InterPro" id="IPR050090">
    <property type="entry name" value="Tyrosine_recombinase_XerCD"/>
</dbReference>
<dbReference type="InterPro" id="IPR044068">
    <property type="entry name" value="CB"/>
</dbReference>
<evidence type="ECO:0000256" key="5">
    <source>
        <dbReference type="PROSITE-ProRule" id="PRU01248"/>
    </source>
</evidence>
<dbReference type="PANTHER" id="PTHR30349:SF64">
    <property type="entry name" value="PROPHAGE INTEGRASE INTD-RELATED"/>
    <property type="match status" value="1"/>
</dbReference>
<dbReference type="SUPFAM" id="SSF56349">
    <property type="entry name" value="DNA breaking-rejoining enzymes"/>
    <property type="match status" value="1"/>
</dbReference>
<organism evidence="8 9">
    <name type="scientific">Fusobacterium varium ATCC 27725</name>
    <dbReference type="NCBI Taxonomy" id="469618"/>
    <lineage>
        <taxon>Bacteria</taxon>
        <taxon>Fusobacteriati</taxon>
        <taxon>Fusobacteriota</taxon>
        <taxon>Fusobacteriia</taxon>
        <taxon>Fusobacteriales</taxon>
        <taxon>Fusobacteriaceae</taxon>
        <taxon>Fusobacterium</taxon>
    </lineage>
</organism>
<dbReference type="Pfam" id="PF14659">
    <property type="entry name" value="Phage_int_SAM_3"/>
    <property type="match status" value="1"/>
</dbReference>
<dbReference type="CDD" id="cd01189">
    <property type="entry name" value="INT_ICEBs1_C_like"/>
    <property type="match status" value="1"/>
</dbReference>
<dbReference type="RefSeq" id="WP_005948857.1">
    <property type="nucleotide sequence ID" value="NZ_CP028103.1"/>
</dbReference>
<protein>
    <submittedName>
        <fullName evidence="8">Site-specific integrase</fullName>
    </submittedName>
</protein>
<keyword evidence="2" id="KW-0229">DNA integration</keyword>
<dbReference type="Pfam" id="PF00589">
    <property type="entry name" value="Phage_integrase"/>
    <property type="match status" value="1"/>
</dbReference>
<dbReference type="InterPro" id="IPR013762">
    <property type="entry name" value="Integrase-like_cat_sf"/>
</dbReference>
<evidence type="ECO:0000256" key="2">
    <source>
        <dbReference type="ARBA" id="ARBA00022908"/>
    </source>
</evidence>
<sequence length="357" mass="42333">MSTYKSKDEKSWETSFYYIDYQGKRKQKHKRGFRTKKEAEKWKREFLVKMTSDPTMSFQSMYDLYYEDLKVRVKYITMINKEKIFNLHILPFFKDISVSDITPLTIREWQNKLLKKDYSNSYIGGIQKYLNAFFNYAIKFHNLKSNPLKITGKAKLNKPKKEMEIWEPHEFEKFIGTFLKEDYLHRSFFSLLFYGGFRIGEVLALRLDDIDFKNSTIRVDETKTFVTKDAIINSPKTEKSNRVVDMPLSVMEILKKHIKTLYGIENRDFIYSRHQSSIRNNLRRHLKKAGLKNIRIHDLRHSHVSMLIHMGVNVVDIADRVGHDNPTTTLNTYSHMYSNNGKKIADLLENNITKVLP</sequence>
<dbReference type="Gene3D" id="1.10.150.130">
    <property type="match status" value="1"/>
</dbReference>
<dbReference type="Gene3D" id="1.10.443.10">
    <property type="entry name" value="Intergrase catalytic core"/>
    <property type="match status" value="1"/>
</dbReference>
<accession>A0ABM6U281</accession>
<keyword evidence="9" id="KW-1185">Reference proteome</keyword>
<comment type="similarity">
    <text evidence="1">Belongs to the 'phage' integrase family.</text>
</comment>
<keyword evidence="3 5" id="KW-0238">DNA-binding</keyword>
<dbReference type="Pfam" id="PF14657">
    <property type="entry name" value="Arm-DNA-bind_4"/>
    <property type="match status" value="1"/>
</dbReference>
<dbReference type="GeneID" id="77467073"/>
<evidence type="ECO:0000313" key="8">
    <source>
        <dbReference type="EMBL" id="AVQ30369.1"/>
    </source>
</evidence>
<dbReference type="PROSITE" id="PS51900">
    <property type="entry name" value="CB"/>
    <property type="match status" value="1"/>
</dbReference>
<dbReference type="InterPro" id="IPR010998">
    <property type="entry name" value="Integrase_recombinase_N"/>
</dbReference>
<name>A0ABM6U281_FUSVA</name>
<dbReference type="InterPro" id="IPR004107">
    <property type="entry name" value="Integrase_SAM-like_N"/>
</dbReference>
<dbReference type="EMBL" id="CP028103">
    <property type="protein sequence ID" value="AVQ30369.1"/>
    <property type="molecule type" value="Genomic_DNA"/>
</dbReference>
<evidence type="ECO:0000256" key="4">
    <source>
        <dbReference type="ARBA" id="ARBA00023172"/>
    </source>
</evidence>
<dbReference type="InterPro" id="IPR002104">
    <property type="entry name" value="Integrase_catalytic"/>
</dbReference>
<evidence type="ECO:0000256" key="3">
    <source>
        <dbReference type="ARBA" id="ARBA00023125"/>
    </source>
</evidence>
<evidence type="ECO:0000259" key="7">
    <source>
        <dbReference type="PROSITE" id="PS51900"/>
    </source>
</evidence>
<dbReference type="InterPro" id="IPR028259">
    <property type="entry name" value="AP2-like_int_N"/>
</dbReference>
<evidence type="ECO:0000259" key="6">
    <source>
        <dbReference type="PROSITE" id="PS51898"/>
    </source>
</evidence>
<dbReference type="PROSITE" id="PS51898">
    <property type="entry name" value="TYR_RECOMBINASE"/>
    <property type="match status" value="1"/>
</dbReference>
<gene>
    <name evidence="8" type="ORF">C4N18_03650</name>
</gene>
<dbReference type="PANTHER" id="PTHR30349">
    <property type="entry name" value="PHAGE INTEGRASE-RELATED"/>
    <property type="match status" value="1"/>
</dbReference>
<proteinExistence type="inferred from homology"/>
<keyword evidence="4" id="KW-0233">DNA recombination</keyword>
<dbReference type="Proteomes" id="UP000241238">
    <property type="component" value="Chromosome"/>
</dbReference>
<feature type="domain" description="Core-binding (CB)" evidence="7">
    <location>
        <begin position="56"/>
        <end position="138"/>
    </location>
</feature>
<feature type="domain" description="Tyr recombinase" evidence="6">
    <location>
        <begin position="161"/>
        <end position="346"/>
    </location>
</feature>
<evidence type="ECO:0000313" key="9">
    <source>
        <dbReference type="Proteomes" id="UP000241238"/>
    </source>
</evidence>
<evidence type="ECO:0000256" key="1">
    <source>
        <dbReference type="ARBA" id="ARBA00008857"/>
    </source>
</evidence>
<reference evidence="9" key="1">
    <citation type="journal article" date="2018" name="MSphere">
        <title>Fusobacterium Genomics Using MinION and Illumina Sequencing Enables Genome Completion and Correction.</title>
        <authorList>
            <person name="Todd S.M."/>
            <person name="Settlage R.E."/>
            <person name="Lahmers K.K."/>
            <person name="Slade D.J."/>
        </authorList>
    </citation>
    <scope>NUCLEOTIDE SEQUENCE [LARGE SCALE GENOMIC DNA]</scope>
    <source>
        <strain evidence="9">ATCC 27725</strain>
    </source>
</reference>